<sequence length="698" mass="76946">MERSPGALWRADIRDRDGFSRGGGVLIDDRHILTCAHVVADALGIPRDAREAAGEVSVWFPTSQTERPVPAEVLPQCWVPAADRVSGADVALLRLARDRPRDTHYASLARWYDLGFAISELRVFGPVDTGSRRFHEWESLRALGTGGPRAELVQLRATGPRPLGGGTSGSGLMAVVGSASPVIGFIVGGEPGVPDSSSWMIPMETAERYLPRLGDLLPPHGVPLDAWRELIRIFDGFPRMRKAADRDLLVGNLERAYPRMAALPRFAEADRDIRALLSGALRRPGGLVELHRLITGAPLEPERPGPPGSAEAALAGWIAAQALEPVLTVRRRAELYDTLAAAQAHRDEIDFRELYTRARGEFSDPPHTRTDDLITLARELEDANRSAEAGRPLFAFARLLTGELRRIRSPGPVADRLADWLAEAGPREPVLLPPAAPDDAPWYCVARLRRGGGDTGGYFSQISVQRAAEPPVPVFTAERPSPLDEVKRLFRHHYSEDAVARMPRGTYPVMEFFLPDDLLEEPVEHWPLQEHPFRMPLGRSFHVVVRAQDRLSVGMVRETFLPGKWRWFRERSARPDHLTVARLPSGRGEDADLLWLEAHVTGERSLACLAVAGTERPMRAVEIAVGAGLPVVLWLRTGAPDRGAAEAIDALLDGGDLAELPERLHRLRRAAWDADDHPGNHLTLLWCDADRLPLRPTG</sequence>
<dbReference type="InterPro" id="IPR045450">
    <property type="entry name" value="VMAP_C"/>
</dbReference>
<dbReference type="InterPro" id="IPR045431">
    <property type="entry name" value="EAD2"/>
</dbReference>
<dbReference type="Pfam" id="PF20028">
    <property type="entry name" value="VMAP-C"/>
    <property type="match status" value="1"/>
</dbReference>
<evidence type="ECO:0000259" key="1">
    <source>
        <dbReference type="Pfam" id="PF19956"/>
    </source>
</evidence>
<name>A0A2T0QFL0_9ACTN</name>
<dbReference type="InterPro" id="IPR009003">
    <property type="entry name" value="Peptidase_S1_PA"/>
</dbReference>
<evidence type="ECO:0000313" key="3">
    <source>
        <dbReference type="EMBL" id="PRY02702.1"/>
    </source>
</evidence>
<proteinExistence type="predicted"/>
<dbReference type="RefSeq" id="WP_106240760.1">
    <property type="nucleotide sequence ID" value="NZ_PVZC01000001.1"/>
</dbReference>
<feature type="domain" description="Effector-associated" evidence="1">
    <location>
        <begin position="235"/>
        <end position="294"/>
    </location>
</feature>
<evidence type="ECO:0000313" key="4">
    <source>
        <dbReference type="Proteomes" id="UP000237846"/>
    </source>
</evidence>
<dbReference type="Pfam" id="PF19956">
    <property type="entry name" value="EAD2"/>
    <property type="match status" value="1"/>
</dbReference>
<organism evidence="3 4">
    <name type="scientific">Allonocardiopsis opalescens</name>
    <dbReference type="NCBI Taxonomy" id="1144618"/>
    <lineage>
        <taxon>Bacteria</taxon>
        <taxon>Bacillati</taxon>
        <taxon>Actinomycetota</taxon>
        <taxon>Actinomycetes</taxon>
        <taxon>Streptosporangiales</taxon>
        <taxon>Allonocardiopsis</taxon>
    </lineage>
</organism>
<evidence type="ECO:0000259" key="2">
    <source>
        <dbReference type="Pfam" id="PF20028"/>
    </source>
</evidence>
<protein>
    <submittedName>
        <fullName evidence="3">Trypsin-like peptidase</fullName>
    </submittedName>
</protein>
<dbReference type="AlphaFoldDB" id="A0A2T0QFL0"/>
<accession>A0A2T0QFL0</accession>
<reference evidence="3 4" key="1">
    <citation type="submission" date="2018-03" db="EMBL/GenBank/DDBJ databases">
        <title>Genomic Encyclopedia of Archaeal and Bacterial Type Strains, Phase II (KMG-II): from individual species to whole genera.</title>
        <authorList>
            <person name="Goeker M."/>
        </authorList>
    </citation>
    <scope>NUCLEOTIDE SEQUENCE [LARGE SCALE GENOMIC DNA]</scope>
    <source>
        <strain evidence="3 4">DSM 45601</strain>
    </source>
</reference>
<dbReference type="Gene3D" id="2.40.10.10">
    <property type="entry name" value="Trypsin-like serine proteases"/>
    <property type="match status" value="1"/>
</dbReference>
<dbReference type="Proteomes" id="UP000237846">
    <property type="component" value="Unassembled WGS sequence"/>
</dbReference>
<comment type="caution">
    <text evidence="3">The sequence shown here is derived from an EMBL/GenBank/DDBJ whole genome shotgun (WGS) entry which is preliminary data.</text>
</comment>
<feature type="domain" description="vWA-MoxR associated protein C-terminal" evidence="2">
    <location>
        <begin position="459"/>
        <end position="686"/>
    </location>
</feature>
<dbReference type="InterPro" id="IPR043504">
    <property type="entry name" value="Peptidase_S1_PA_chymotrypsin"/>
</dbReference>
<dbReference type="SUPFAM" id="SSF50494">
    <property type="entry name" value="Trypsin-like serine proteases"/>
    <property type="match status" value="1"/>
</dbReference>
<keyword evidence="4" id="KW-1185">Reference proteome</keyword>
<dbReference type="EMBL" id="PVZC01000001">
    <property type="protein sequence ID" value="PRY02702.1"/>
    <property type="molecule type" value="Genomic_DNA"/>
</dbReference>
<gene>
    <name evidence="3" type="ORF">CLV72_1011305</name>
</gene>